<evidence type="ECO:0000259" key="1">
    <source>
        <dbReference type="Pfam" id="PF08937"/>
    </source>
</evidence>
<dbReference type="InterPro" id="IPR035897">
    <property type="entry name" value="Toll_tir_struct_dom_sf"/>
</dbReference>
<proteinExistence type="predicted"/>
<reference evidence="3" key="1">
    <citation type="journal article" date="2019" name="Int. J. Syst. Evol. Microbiol.">
        <title>The Global Catalogue of Microorganisms (GCM) 10K type strain sequencing project: providing services to taxonomists for standard genome sequencing and annotation.</title>
        <authorList>
            <consortium name="The Broad Institute Genomics Platform"/>
            <consortium name="The Broad Institute Genome Sequencing Center for Infectious Disease"/>
            <person name="Wu L."/>
            <person name="Ma J."/>
        </authorList>
    </citation>
    <scope>NUCLEOTIDE SEQUENCE [LARGE SCALE GENOMIC DNA]</scope>
    <source>
        <strain evidence="3">CECT 7184</strain>
    </source>
</reference>
<dbReference type="EMBL" id="JAUFQU010000001">
    <property type="protein sequence ID" value="MDN3706283.1"/>
    <property type="molecule type" value="Genomic_DNA"/>
</dbReference>
<keyword evidence="3" id="KW-1185">Reference proteome</keyword>
<organism evidence="2 3">
    <name type="scientific">Paenimyroides ceti</name>
    <dbReference type="NCBI Taxonomy" id="395087"/>
    <lineage>
        <taxon>Bacteria</taxon>
        <taxon>Pseudomonadati</taxon>
        <taxon>Bacteroidota</taxon>
        <taxon>Flavobacteriia</taxon>
        <taxon>Flavobacteriales</taxon>
        <taxon>Flavobacteriaceae</taxon>
        <taxon>Paenimyroides</taxon>
    </lineage>
</organism>
<protein>
    <submittedName>
        <fullName evidence="2">TIR domain-containing protein</fullName>
    </submittedName>
</protein>
<sequence length="233" mass="26943">MARKVFVSYKYKDDLVADLRKTKIVIVNGELELVSRKTIARDYVDKLQLKIGKDNINLGEKDGESLVDFSDGHIETSLKRKIRQCSITIVLISKGMKTSDPENEQWVPWEVSYSLRTIPTGGNTKQMNAILGIVLPDETGSYDWYFDYKADCNCTTNYTGKLFKILKDNTFNIIDKKFRKCGGRQIYINDEPSFFKTVKWNDFMNGNNYNNYLEKAIEIKNNKDAYDVHINLD</sequence>
<dbReference type="Proteomes" id="UP001242368">
    <property type="component" value="Unassembled WGS sequence"/>
</dbReference>
<gene>
    <name evidence="2" type="ORF">QW060_03985</name>
</gene>
<dbReference type="Pfam" id="PF08937">
    <property type="entry name" value="ThsB_TIR"/>
    <property type="match status" value="1"/>
</dbReference>
<name>A0ABT8CRI4_9FLAO</name>
<evidence type="ECO:0000313" key="2">
    <source>
        <dbReference type="EMBL" id="MDN3706283.1"/>
    </source>
</evidence>
<feature type="domain" description="Thoeris protein ThsB TIR-like" evidence="1">
    <location>
        <begin position="42"/>
        <end position="137"/>
    </location>
</feature>
<dbReference type="RefSeq" id="WP_290362364.1">
    <property type="nucleotide sequence ID" value="NZ_JAUFQU010000001.1"/>
</dbReference>
<dbReference type="Gene3D" id="3.40.50.10140">
    <property type="entry name" value="Toll/interleukin-1 receptor homology (TIR) domain"/>
    <property type="match status" value="1"/>
</dbReference>
<dbReference type="InterPro" id="IPR015032">
    <property type="entry name" value="ThsB__TIR-like_domain"/>
</dbReference>
<accession>A0ABT8CRI4</accession>
<comment type="caution">
    <text evidence="2">The sequence shown here is derived from an EMBL/GenBank/DDBJ whole genome shotgun (WGS) entry which is preliminary data.</text>
</comment>
<evidence type="ECO:0000313" key="3">
    <source>
        <dbReference type="Proteomes" id="UP001242368"/>
    </source>
</evidence>